<gene>
    <name evidence="1" type="ORF">CYLTODRAFT_477613</name>
</gene>
<dbReference type="AlphaFoldDB" id="A0A0D7AUP3"/>
<organism evidence="1 2">
    <name type="scientific">Cylindrobasidium torrendii FP15055 ss-10</name>
    <dbReference type="NCBI Taxonomy" id="1314674"/>
    <lineage>
        <taxon>Eukaryota</taxon>
        <taxon>Fungi</taxon>
        <taxon>Dikarya</taxon>
        <taxon>Basidiomycota</taxon>
        <taxon>Agaricomycotina</taxon>
        <taxon>Agaricomycetes</taxon>
        <taxon>Agaricomycetidae</taxon>
        <taxon>Agaricales</taxon>
        <taxon>Marasmiineae</taxon>
        <taxon>Physalacriaceae</taxon>
        <taxon>Cylindrobasidium</taxon>
    </lineage>
</organism>
<accession>A0A0D7AUP3</accession>
<dbReference type="EMBL" id="KN880914">
    <property type="protein sequence ID" value="KIY61574.1"/>
    <property type="molecule type" value="Genomic_DNA"/>
</dbReference>
<dbReference type="Proteomes" id="UP000054007">
    <property type="component" value="Unassembled WGS sequence"/>
</dbReference>
<reference evidence="1 2" key="1">
    <citation type="journal article" date="2015" name="Fungal Genet. Biol.">
        <title>Evolution of novel wood decay mechanisms in Agaricales revealed by the genome sequences of Fistulina hepatica and Cylindrobasidium torrendii.</title>
        <authorList>
            <person name="Floudas D."/>
            <person name="Held B.W."/>
            <person name="Riley R."/>
            <person name="Nagy L.G."/>
            <person name="Koehler G."/>
            <person name="Ransdell A.S."/>
            <person name="Younus H."/>
            <person name="Chow J."/>
            <person name="Chiniquy J."/>
            <person name="Lipzen A."/>
            <person name="Tritt A."/>
            <person name="Sun H."/>
            <person name="Haridas S."/>
            <person name="LaButti K."/>
            <person name="Ohm R.A."/>
            <person name="Kues U."/>
            <person name="Blanchette R.A."/>
            <person name="Grigoriev I.V."/>
            <person name="Minto R.E."/>
            <person name="Hibbett D.S."/>
        </authorList>
    </citation>
    <scope>NUCLEOTIDE SEQUENCE [LARGE SCALE GENOMIC DNA]</scope>
    <source>
        <strain evidence="1 2">FP15055 ss-10</strain>
    </source>
</reference>
<name>A0A0D7AUP3_9AGAR</name>
<evidence type="ECO:0000313" key="2">
    <source>
        <dbReference type="Proteomes" id="UP000054007"/>
    </source>
</evidence>
<proteinExistence type="predicted"/>
<evidence type="ECO:0000313" key="1">
    <source>
        <dbReference type="EMBL" id="KIY61574.1"/>
    </source>
</evidence>
<keyword evidence="2" id="KW-1185">Reference proteome</keyword>
<protein>
    <submittedName>
        <fullName evidence="1">Uncharacterized protein</fullName>
    </submittedName>
</protein>
<sequence length="179" mass="20185">MENDALGCRAPMEESLQYDGIFSNVNLEGVGRPPPHRLNQMRRGSVLGQCSCPARSQRVTGELALWCNGPQPPQEPVSRRIGTVLGHPRVRVIRITAVTEFEVVSEQAGAVDDAHRVDHDLTALEEPVGLVRREHEGELIVRYCRRIPTRVFVWPSFRFRVACCEFPQSHEGIEAHKQQ</sequence>